<dbReference type="Proteomes" id="UP000256779">
    <property type="component" value="Unassembled WGS sequence"/>
</dbReference>
<reference evidence="2 3" key="1">
    <citation type="submission" date="2018-07" db="EMBL/GenBank/DDBJ databases">
        <title>Genomic Encyclopedia of Type Strains, Phase IV (KMG-IV): sequencing the most valuable type-strain genomes for metagenomic binning, comparative biology and taxonomic classification.</title>
        <authorList>
            <person name="Goeker M."/>
        </authorList>
    </citation>
    <scope>NUCLEOTIDE SEQUENCE [LARGE SCALE GENOMIC DNA]</scope>
    <source>
        <strain evidence="2 3">DSM 4134</strain>
    </source>
</reference>
<dbReference type="RefSeq" id="WP_115866445.1">
    <property type="nucleotide sequence ID" value="NZ_QREG01000001.1"/>
</dbReference>
<protein>
    <submittedName>
        <fullName evidence="2">Uncharacterized protein DUF1987</fullName>
    </submittedName>
</protein>
<evidence type="ECO:0000313" key="2">
    <source>
        <dbReference type="EMBL" id="REE05955.1"/>
    </source>
</evidence>
<gene>
    <name evidence="2" type="ORF">C7460_101474</name>
</gene>
<organism evidence="2 3">
    <name type="scientific">Marinoscillum furvescens DSM 4134</name>
    <dbReference type="NCBI Taxonomy" id="1122208"/>
    <lineage>
        <taxon>Bacteria</taxon>
        <taxon>Pseudomonadati</taxon>
        <taxon>Bacteroidota</taxon>
        <taxon>Cytophagia</taxon>
        <taxon>Cytophagales</taxon>
        <taxon>Reichenbachiellaceae</taxon>
        <taxon>Marinoscillum</taxon>
    </lineage>
</organism>
<dbReference type="InterPro" id="IPR018530">
    <property type="entry name" value="SiaC"/>
</dbReference>
<name>A0A3D9LJA5_MARFU</name>
<evidence type="ECO:0000259" key="1">
    <source>
        <dbReference type="Pfam" id="PF09345"/>
    </source>
</evidence>
<sequence>MNERSDLIPEYLQEPQSQNNIGIRVYQATNETPYVQLNERLRAVLIRGKSVSDNVPEFYAEIYNWASKCLNEHRELTLMLAFDELCLNTIVMLMDVFHEMEKVKQAGGEVEVNWFSRNKDEGMRLVGVEYAHQFDIPFNTISKNF</sequence>
<keyword evidence="3" id="KW-1185">Reference proteome</keyword>
<comment type="caution">
    <text evidence="2">The sequence shown here is derived from an EMBL/GenBank/DDBJ whole genome shotgun (WGS) entry which is preliminary data.</text>
</comment>
<dbReference type="Pfam" id="PF09345">
    <property type="entry name" value="SiaC"/>
    <property type="match status" value="1"/>
</dbReference>
<accession>A0A3D9LJA5</accession>
<feature type="domain" description="SiaC family regulatory phosphoprotein" evidence="1">
    <location>
        <begin position="27"/>
        <end position="142"/>
    </location>
</feature>
<evidence type="ECO:0000313" key="3">
    <source>
        <dbReference type="Proteomes" id="UP000256779"/>
    </source>
</evidence>
<dbReference type="AlphaFoldDB" id="A0A3D9LJA5"/>
<dbReference type="EMBL" id="QREG01000001">
    <property type="protein sequence ID" value="REE05955.1"/>
    <property type="molecule type" value="Genomic_DNA"/>
</dbReference>
<proteinExistence type="predicted"/>